<evidence type="ECO:0000256" key="1">
    <source>
        <dbReference type="SAM" id="Phobius"/>
    </source>
</evidence>
<evidence type="ECO:0000313" key="3">
    <source>
        <dbReference type="Proteomes" id="UP000241093"/>
    </source>
</evidence>
<gene>
    <name evidence="2" type="ORF">MLEAa_6870</name>
</gene>
<comment type="caution">
    <text evidence="2">The sequence shown here is derived from an EMBL/GenBank/DDBJ whole genome shotgun (WGS) entry which is preliminary data.</text>
</comment>
<evidence type="ECO:0000313" key="2">
    <source>
        <dbReference type="EMBL" id="PTD31074.1"/>
    </source>
</evidence>
<proteinExistence type="predicted"/>
<feature type="transmembrane region" description="Helical" evidence="1">
    <location>
        <begin position="303"/>
        <end position="326"/>
    </location>
</feature>
<organism evidence="2 3">
    <name type="scientific">Mycoplasma leachii 06049</name>
    <dbReference type="NCBI Taxonomy" id="1188244"/>
    <lineage>
        <taxon>Bacteria</taxon>
        <taxon>Bacillati</taxon>
        <taxon>Mycoplasmatota</taxon>
        <taxon>Mollicutes</taxon>
        <taxon>Mycoplasmataceae</taxon>
        <taxon>Mycoplasma</taxon>
    </lineage>
</organism>
<dbReference type="Proteomes" id="UP000241093">
    <property type="component" value="Unassembled WGS sequence"/>
</dbReference>
<keyword evidence="1 2" id="KW-0812">Transmembrane</keyword>
<sequence>MKKNLLLLIFLKFITFSLIVFLFLNSLYNKEFYYELKKIQRNSEATEQPYKEQPHEFKKDDRTEITKIGFYKRHNKITIKQIPQYVKKVPKELPTQIESLYAAFANRFPHHEKVTGFEEWDTSKIKDMSYVFSNNHIFDGDLSKWNTENVENMQGMFKNAIKFNNNGKALSWNTNKVTSMESMFDGAKSFKQNLSSWPVDTVVNNKNFSRGSAFFEELNKKPIWKGIKEENDPIEKQIENPRVIIHPSPPKPKVNIPLTRIITPATKWSPILKPTPDSKKGLEIPKANLSTTNQQSKKISTPAIVGIVVGSQVVLTSLAVGTPYLIKRFKK</sequence>
<reference evidence="2 3" key="1">
    <citation type="submission" date="2015-04" db="EMBL/GenBank/DDBJ databases">
        <title>Genome sequence of Mycoplasma leachii strain 06049.</title>
        <authorList>
            <person name="Sirand-Pugnet P."/>
            <person name="Breton M."/>
            <person name="Dordet-Frisoni E."/>
            <person name="Baranowski E."/>
            <person name="Barre A."/>
            <person name="Couture C."/>
            <person name="Dupuy V."/>
            <person name="Gaurivaud P."/>
            <person name="Jacob D."/>
            <person name="Lemaitre C."/>
            <person name="Manso-Silvan L."/>
            <person name="Nikolski M."/>
            <person name="Nouvel L.-X."/>
            <person name="Poumarat F."/>
            <person name="Tardy F."/>
            <person name="Thebault P."/>
            <person name="Theil S."/>
            <person name="Citti C."/>
            <person name="Thiaucourt F."/>
            <person name="Blanchard A."/>
        </authorList>
    </citation>
    <scope>NUCLEOTIDE SEQUENCE [LARGE SCALE GENOMIC DNA]</scope>
    <source>
        <strain evidence="2 3">06049</strain>
    </source>
</reference>
<keyword evidence="1" id="KW-0472">Membrane</keyword>
<dbReference type="EMBL" id="LAUU01000010">
    <property type="protein sequence ID" value="PTD31074.1"/>
    <property type="molecule type" value="Genomic_DNA"/>
</dbReference>
<keyword evidence="1" id="KW-1133">Transmembrane helix</keyword>
<dbReference type="Pfam" id="PF03382">
    <property type="entry name" value="DUF285"/>
    <property type="match status" value="1"/>
</dbReference>
<dbReference type="InterPro" id="IPR005046">
    <property type="entry name" value="DUF285"/>
</dbReference>
<dbReference type="RefSeq" id="WP_107670053.1">
    <property type="nucleotide sequence ID" value="NZ_LAUU01000010.1"/>
</dbReference>
<dbReference type="AlphaFoldDB" id="A0A2T4I9A6"/>
<name>A0A2T4I9A6_9MOLU</name>
<accession>A0A2T4I9A6</accession>
<protein>
    <submittedName>
        <fullName evidence="2">Putative transmembrane protein</fullName>
    </submittedName>
</protein>